<dbReference type="PANTHER" id="PTHR30154">
    <property type="entry name" value="LEUCINE-RESPONSIVE REGULATORY PROTEIN"/>
    <property type="match status" value="1"/>
</dbReference>
<evidence type="ECO:0000259" key="4">
    <source>
        <dbReference type="PROSITE" id="PS50956"/>
    </source>
</evidence>
<accession>A0A917WSS0</accession>
<dbReference type="EMBL" id="BMPI01000012">
    <property type="protein sequence ID" value="GGM25797.1"/>
    <property type="molecule type" value="Genomic_DNA"/>
</dbReference>
<reference evidence="5" key="1">
    <citation type="journal article" date="2014" name="Int. J. Syst. Evol. Microbiol.">
        <title>Complete genome sequence of Corynebacterium casei LMG S-19264T (=DSM 44701T), isolated from a smear-ripened cheese.</title>
        <authorList>
            <consortium name="US DOE Joint Genome Institute (JGI-PGF)"/>
            <person name="Walter F."/>
            <person name="Albersmeier A."/>
            <person name="Kalinowski J."/>
            <person name="Ruckert C."/>
        </authorList>
    </citation>
    <scope>NUCLEOTIDE SEQUENCE</scope>
    <source>
        <strain evidence="5">JCM 19831</strain>
    </source>
</reference>
<dbReference type="InterPro" id="IPR019887">
    <property type="entry name" value="Tscrpt_reg_AsnC/Lrp_C"/>
</dbReference>
<keyword evidence="1" id="KW-0805">Transcription regulation</keyword>
<dbReference type="Pfam" id="PF13412">
    <property type="entry name" value="HTH_24"/>
    <property type="match status" value="1"/>
</dbReference>
<dbReference type="PROSITE" id="PS50956">
    <property type="entry name" value="HTH_ASNC_2"/>
    <property type="match status" value="1"/>
</dbReference>
<dbReference type="Gene3D" id="3.30.70.920">
    <property type="match status" value="1"/>
</dbReference>
<evidence type="ECO:0000313" key="6">
    <source>
        <dbReference type="Proteomes" id="UP000642070"/>
    </source>
</evidence>
<dbReference type="Gene3D" id="1.10.10.10">
    <property type="entry name" value="Winged helix-like DNA-binding domain superfamily/Winged helix DNA-binding domain"/>
    <property type="match status" value="1"/>
</dbReference>
<proteinExistence type="predicted"/>
<evidence type="ECO:0000256" key="3">
    <source>
        <dbReference type="ARBA" id="ARBA00023163"/>
    </source>
</evidence>
<dbReference type="SMART" id="SM00344">
    <property type="entry name" value="HTH_ASNC"/>
    <property type="match status" value="1"/>
</dbReference>
<evidence type="ECO:0000256" key="2">
    <source>
        <dbReference type="ARBA" id="ARBA00023125"/>
    </source>
</evidence>
<dbReference type="InterPro" id="IPR019888">
    <property type="entry name" value="Tscrpt_reg_AsnC-like"/>
</dbReference>
<keyword evidence="2" id="KW-0238">DNA-binding</keyword>
<sequence>MLNMTSIDALDARVILALDDDPDATILALAQTLGIARNTVHARLRRLAATGALKPFSRRVDPAALGYGLVAFMSLSVRQAEPEQTRRGLLALPEVIEAHHTTGDADLLAHIVAKDTTDLHRITNAVLAIEGVDRTSTIISLGEVIPYRPRDLLRRLAEG</sequence>
<dbReference type="InterPro" id="IPR036390">
    <property type="entry name" value="WH_DNA-bd_sf"/>
</dbReference>
<dbReference type="InterPro" id="IPR000485">
    <property type="entry name" value="AsnC-type_HTH_dom"/>
</dbReference>
<comment type="caution">
    <text evidence="5">The sequence shown here is derived from an EMBL/GenBank/DDBJ whole genome shotgun (WGS) entry which is preliminary data.</text>
</comment>
<gene>
    <name evidence="5" type="ORF">GCM10007977_028700</name>
</gene>
<dbReference type="InterPro" id="IPR011008">
    <property type="entry name" value="Dimeric_a/b-barrel"/>
</dbReference>
<dbReference type="GO" id="GO:0043565">
    <property type="term" value="F:sequence-specific DNA binding"/>
    <property type="evidence" value="ECO:0007669"/>
    <property type="project" value="InterPro"/>
</dbReference>
<keyword evidence="6" id="KW-1185">Reference proteome</keyword>
<dbReference type="InterPro" id="IPR036388">
    <property type="entry name" value="WH-like_DNA-bd_sf"/>
</dbReference>
<feature type="domain" description="HTH asnC-type" evidence="4">
    <location>
        <begin position="7"/>
        <end position="68"/>
    </location>
</feature>
<dbReference type="SUPFAM" id="SSF46785">
    <property type="entry name" value="Winged helix' DNA-binding domain"/>
    <property type="match status" value="1"/>
</dbReference>
<dbReference type="GO" id="GO:0043200">
    <property type="term" value="P:response to amino acid"/>
    <property type="evidence" value="ECO:0007669"/>
    <property type="project" value="TreeGrafter"/>
</dbReference>
<dbReference type="SUPFAM" id="SSF54909">
    <property type="entry name" value="Dimeric alpha+beta barrel"/>
    <property type="match status" value="1"/>
</dbReference>
<reference evidence="5" key="2">
    <citation type="submission" date="2020-09" db="EMBL/GenBank/DDBJ databases">
        <authorList>
            <person name="Sun Q."/>
            <person name="Ohkuma M."/>
        </authorList>
    </citation>
    <scope>NUCLEOTIDE SEQUENCE</scope>
    <source>
        <strain evidence="5">JCM 19831</strain>
    </source>
</reference>
<name>A0A917WSS0_9ACTN</name>
<dbReference type="GO" id="GO:0005829">
    <property type="term" value="C:cytosol"/>
    <property type="evidence" value="ECO:0007669"/>
    <property type="project" value="TreeGrafter"/>
</dbReference>
<organism evidence="5 6">
    <name type="scientific">Dactylosporangium sucinum</name>
    <dbReference type="NCBI Taxonomy" id="1424081"/>
    <lineage>
        <taxon>Bacteria</taxon>
        <taxon>Bacillati</taxon>
        <taxon>Actinomycetota</taxon>
        <taxon>Actinomycetes</taxon>
        <taxon>Micromonosporales</taxon>
        <taxon>Micromonosporaceae</taxon>
        <taxon>Dactylosporangium</taxon>
    </lineage>
</organism>
<evidence type="ECO:0000256" key="1">
    <source>
        <dbReference type="ARBA" id="ARBA00023015"/>
    </source>
</evidence>
<protein>
    <submittedName>
        <fullName evidence="5">AsnC family transcriptional regulator</fullName>
    </submittedName>
</protein>
<dbReference type="Pfam" id="PF01037">
    <property type="entry name" value="AsnC_trans_reg"/>
    <property type="match status" value="1"/>
</dbReference>
<dbReference type="Proteomes" id="UP000642070">
    <property type="component" value="Unassembled WGS sequence"/>
</dbReference>
<dbReference type="AlphaFoldDB" id="A0A917WSS0"/>
<evidence type="ECO:0000313" key="5">
    <source>
        <dbReference type="EMBL" id="GGM25797.1"/>
    </source>
</evidence>
<dbReference type="PANTHER" id="PTHR30154:SF34">
    <property type="entry name" value="TRANSCRIPTIONAL REGULATOR AZLB"/>
    <property type="match status" value="1"/>
</dbReference>
<keyword evidence="3" id="KW-0804">Transcription</keyword>